<comment type="subcellular location">
    <subcellularLocation>
        <location evidence="1">Membrane</location>
        <topology evidence="1">Single-pass membrane protein</topology>
    </subcellularLocation>
</comment>
<reference evidence="6 7" key="1">
    <citation type="submission" date="2018-06" db="EMBL/GenBank/DDBJ databases">
        <title>Complete genome of Desulfovibrio marinus P48SEP.</title>
        <authorList>
            <person name="Crispim J.S."/>
            <person name="Vidigal P.M.P."/>
            <person name="Silva L.C.F."/>
            <person name="Araujo L.C."/>
            <person name="Laguardia C.N."/>
            <person name="Dias R.S."/>
            <person name="Sousa M.P."/>
            <person name="Paula S.O."/>
            <person name="Silva C."/>
        </authorList>
    </citation>
    <scope>NUCLEOTIDE SEQUENCE [LARGE SCALE GENOMIC DNA]</scope>
    <source>
        <strain evidence="6 7">P48SEP</strain>
    </source>
</reference>
<evidence type="ECO:0000256" key="1">
    <source>
        <dbReference type="ARBA" id="ARBA00004167"/>
    </source>
</evidence>
<dbReference type="PANTHER" id="PTHR34478">
    <property type="entry name" value="PROTEIN LEMA"/>
    <property type="match status" value="1"/>
</dbReference>
<dbReference type="Pfam" id="PF04011">
    <property type="entry name" value="LemA"/>
    <property type="match status" value="1"/>
</dbReference>
<dbReference type="RefSeq" id="WP_144306732.1">
    <property type="nucleotide sequence ID" value="NZ_QMIF01000014.1"/>
</dbReference>
<dbReference type="EMBL" id="QMIF01000014">
    <property type="protein sequence ID" value="TVM31791.1"/>
    <property type="molecule type" value="Genomic_DNA"/>
</dbReference>
<dbReference type="Gene3D" id="1.20.1440.20">
    <property type="entry name" value="LemA-like domain"/>
    <property type="match status" value="1"/>
</dbReference>
<evidence type="ECO:0000313" key="6">
    <source>
        <dbReference type="EMBL" id="TVM31791.1"/>
    </source>
</evidence>
<dbReference type="InterPro" id="IPR023353">
    <property type="entry name" value="LemA-like_dom_sf"/>
</dbReference>
<comment type="caution">
    <text evidence="6">The sequence shown here is derived from an EMBL/GenBank/DDBJ whole genome shotgun (WGS) entry which is preliminary data.</text>
</comment>
<dbReference type="Proteomes" id="UP000434052">
    <property type="component" value="Unassembled WGS sequence"/>
</dbReference>
<evidence type="ECO:0000256" key="2">
    <source>
        <dbReference type="ARBA" id="ARBA00008854"/>
    </source>
</evidence>
<dbReference type="SUPFAM" id="SSF140478">
    <property type="entry name" value="LemA-like"/>
    <property type="match status" value="1"/>
</dbReference>
<evidence type="ECO:0000256" key="4">
    <source>
        <dbReference type="ARBA" id="ARBA00022989"/>
    </source>
</evidence>
<evidence type="ECO:0000256" key="5">
    <source>
        <dbReference type="ARBA" id="ARBA00023136"/>
    </source>
</evidence>
<sequence>MNGPTLALALVAATLTALAVYAVLAYNRLVALRQRLENAFSQIDVQLVRRHDLIPNLVAAVQGYLTHERELLQEVAQARADASRLLAGWPDHADAEGAGAVGLAESALTAALSRLIGVVEAYPELKAAEQTGRLMEELASTENRVAFARQHFNDSAMLYNSTRESFPTLLMAGSLGFSRAAYLEFADRSIDRPIDVALAPGGGT</sequence>
<dbReference type="AlphaFoldDB" id="A0A6P1ZE55"/>
<dbReference type="InterPro" id="IPR007156">
    <property type="entry name" value="MamQ_LemA"/>
</dbReference>
<accession>A0A6P1ZE55</accession>
<comment type="similarity">
    <text evidence="2">Belongs to the LemA family.</text>
</comment>
<dbReference type="PANTHER" id="PTHR34478:SF1">
    <property type="entry name" value="PROTEIN LEMA"/>
    <property type="match status" value="1"/>
</dbReference>
<evidence type="ECO:0000256" key="3">
    <source>
        <dbReference type="ARBA" id="ARBA00022692"/>
    </source>
</evidence>
<keyword evidence="5" id="KW-0472">Membrane</keyword>
<proteinExistence type="inferred from homology"/>
<organism evidence="6 7">
    <name type="scientific">Oceanidesulfovibrio marinus</name>
    <dbReference type="NCBI Taxonomy" id="370038"/>
    <lineage>
        <taxon>Bacteria</taxon>
        <taxon>Pseudomonadati</taxon>
        <taxon>Thermodesulfobacteriota</taxon>
        <taxon>Desulfovibrionia</taxon>
        <taxon>Desulfovibrionales</taxon>
        <taxon>Desulfovibrionaceae</taxon>
        <taxon>Oceanidesulfovibrio</taxon>
    </lineage>
</organism>
<keyword evidence="3" id="KW-0812">Transmembrane</keyword>
<evidence type="ECO:0000313" key="7">
    <source>
        <dbReference type="Proteomes" id="UP000434052"/>
    </source>
</evidence>
<gene>
    <name evidence="6" type="ORF">DQK91_17740</name>
</gene>
<protein>
    <submittedName>
        <fullName evidence="6">LemA family protein</fullName>
    </submittedName>
</protein>
<dbReference type="GO" id="GO:0016020">
    <property type="term" value="C:membrane"/>
    <property type="evidence" value="ECO:0007669"/>
    <property type="project" value="UniProtKB-SubCell"/>
</dbReference>
<name>A0A6P1ZE55_9BACT</name>
<keyword evidence="4" id="KW-1133">Transmembrane helix</keyword>
<dbReference type="OrthoDB" id="9804152at2"/>